<dbReference type="OrthoDB" id="9666253at2759"/>
<organism evidence="1 2">
    <name type="scientific">Hirundo rustica rustica</name>
    <dbReference type="NCBI Taxonomy" id="333673"/>
    <lineage>
        <taxon>Eukaryota</taxon>
        <taxon>Metazoa</taxon>
        <taxon>Chordata</taxon>
        <taxon>Craniata</taxon>
        <taxon>Vertebrata</taxon>
        <taxon>Euteleostomi</taxon>
        <taxon>Archelosauria</taxon>
        <taxon>Archosauria</taxon>
        <taxon>Dinosauria</taxon>
        <taxon>Saurischia</taxon>
        <taxon>Theropoda</taxon>
        <taxon>Coelurosauria</taxon>
        <taxon>Aves</taxon>
        <taxon>Neognathae</taxon>
        <taxon>Neoaves</taxon>
        <taxon>Telluraves</taxon>
        <taxon>Australaves</taxon>
        <taxon>Passeriformes</taxon>
        <taxon>Sylvioidea</taxon>
        <taxon>Hirundinidae</taxon>
        <taxon>Hirundo</taxon>
    </lineage>
</organism>
<dbReference type="InterPro" id="IPR008919">
    <property type="entry name" value="Retrov_capsid_N"/>
</dbReference>
<accession>A0A3M0KLT5</accession>
<name>A0A3M0KLT5_HIRRU</name>
<evidence type="ECO:0000313" key="2">
    <source>
        <dbReference type="Proteomes" id="UP000269221"/>
    </source>
</evidence>
<sequence length="169" mass="19050">MRAVYHPFLQSTIRDLCKAHRDYGRESPYFRGLLRTGLNVAAVVPADLKKLFSCLMNSMEFKLWEAAWKQQLRDALPGLFTDPETAVDEDGNALTLEHLVGEGHWGSLIDQAMAIPPKDLHVIRNSALTAFFGMVPDGPVFPYSKIMLRSPLWTLLCPYRLCGTAHLSY</sequence>
<gene>
    <name evidence="1" type="ORF">DUI87_09309</name>
</gene>
<comment type="caution">
    <text evidence="1">The sequence shown here is derived from an EMBL/GenBank/DDBJ whole genome shotgun (WGS) entry which is preliminary data.</text>
</comment>
<dbReference type="GO" id="GO:0016032">
    <property type="term" value="P:viral process"/>
    <property type="evidence" value="ECO:0007669"/>
    <property type="project" value="InterPro"/>
</dbReference>
<protein>
    <submittedName>
        <fullName evidence="1">Uncharacterized protein</fullName>
    </submittedName>
</protein>
<evidence type="ECO:0000313" key="1">
    <source>
        <dbReference type="EMBL" id="RMC14218.1"/>
    </source>
</evidence>
<keyword evidence="2" id="KW-1185">Reference proteome</keyword>
<dbReference type="Proteomes" id="UP000269221">
    <property type="component" value="Unassembled WGS sequence"/>
</dbReference>
<reference evidence="1 2" key="1">
    <citation type="submission" date="2018-07" db="EMBL/GenBank/DDBJ databases">
        <title>A high quality draft genome assembly of the barn swallow (H. rustica rustica).</title>
        <authorList>
            <person name="Formenti G."/>
            <person name="Chiara M."/>
            <person name="Poveda L."/>
            <person name="Francoijs K.-J."/>
            <person name="Bonisoli-Alquati A."/>
            <person name="Canova L."/>
            <person name="Gianfranceschi L."/>
            <person name="Horner D.S."/>
            <person name="Saino N."/>
        </authorList>
    </citation>
    <scope>NUCLEOTIDE SEQUENCE [LARGE SCALE GENOMIC DNA]</scope>
    <source>
        <strain evidence="1">Chelidonia</strain>
        <tissue evidence="1">Blood</tissue>
    </source>
</reference>
<proteinExistence type="predicted"/>
<dbReference type="Gene3D" id="1.10.375.10">
    <property type="entry name" value="Human Immunodeficiency Virus Type 1 Capsid Protein"/>
    <property type="match status" value="1"/>
</dbReference>
<dbReference type="Pfam" id="PF00607">
    <property type="entry name" value="Gag_p24"/>
    <property type="match status" value="1"/>
</dbReference>
<dbReference type="SUPFAM" id="SSF47943">
    <property type="entry name" value="Retrovirus capsid protein, N-terminal core domain"/>
    <property type="match status" value="1"/>
</dbReference>
<dbReference type="AlphaFoldDB" id="A0A3M0KLT5"/>
<dbReference type="EMBL" id="QRBI01000105">
    <property type="protein sequence ID" value="RMC14218.1"/>
    <property type="molecule type" value="Genomic_DNA"/>
</dbReference>